<organism evidence="8 9">
    <name type="scientific">Tessaracoccus flavescens</name>
    <dbReference type="NCBI Taxonomy" id="399497"/>
    <lineage>
        <taxon>Bacteria</taxon>
        <taxon>Bacillati</taxon>
        <taxon>Actinomycetota</taxon>
        <taxon>Actinomycetes</taxon>
        <taxon>Propionibacteriales</taxon>
        <taxon>Propionibacteriaceae</taxon>
        <taxon>Tessaracoccus</taxon>
    </lineage>
</organism>
<dbReference type="HAMAP" id="MF_01057">
    <property type="entry name" value="tRNA_methyltr_TrmB"/>
    <property type="match status" value="1"/>
</dbReference>
<comment type="function">
    <text evidence="2">Catalyzes the formation of N(7)-methylguanine at position 46 (m7G46) in tRNA.</text>
</comment>
<keyword evidence="7" id="KW-0819">tRNA processing</keyword>
<dbReference type="Proteomes" id="UP000712713">
    <property type="component" value="Unassembled WGS sequence"/>
</dbReference>
<dbReference type="PANTHER" id="PTHR23417:SF14">
    <property type="entry name" value="PENTACOTRIPEPTIDE-REPEAT REGION OF PRORP DOMAIN-CONTAINING PROTEIN"/>
    <property type="match status" value="1"/>
</dbReference>
<evidence type="ECO:0000256" key="2">
    <source>
        <dbReference type="ARBA" id="ARBA00003015"/>
    </source>
</evidence>
<dbReference type="CDD" id="cd02440">
    <property type="entry name" value="AdoMet_MTases"/>
    <property type="match status" value="1"/>
</dbReference>
<dbReference type="SUPFAM" id="SSF53335">
    <property type="entry name" value="S-adenosyl-L-methionine-dependent methyltransferases"/>
    <property type="match status" value="1"/>
</dbReference>
<dbReference type="Gene3D" id="3.40.50.150">
    <property type="entry name" value="Vaccinia Virus protein VP39"/>
    <property type="match status" value="1"/>
</dbReference>
<reference evidence="8" key="1">
    <citation type="journal article" date="2021" name="PeerJ">
        <title>Extensive microbial diversity within the chicken gut microbiome revealed by metagenomics and culture.</title>
        <authorList>
            <person name="Gilroy R."/>
            <person name="Ravi A."/>
            <person name="Getino M."/>
            <person name="Pursley I."/>
            <person name="Horton D.L."/>
            <person name="Alikhan N.F."/>
            <person name="Baker D."/>
            <person name="Gharbi K."/>
            <person name="Hall N."/>
            <person name="Watson M."/>
            <person name="Adriaenssens E.M."/>
            <person name="Foster-Nyarko E."/>
            <person name="Jarju S."/>
            <person name="Secka A."/>
            <person name="Antonio M."/>
            <person name="Oren A."/>
            <person name="Chaudhuri R.R."/>
            <person name="La Ragione R."/>
            <person name="Hildebrand F."/>
            <person name="Pallen M.J."/>
        </authorList>
    </citation>
    <scope>NUCLEOTIDE SEQUENCE</scope>
    <source>
        <strain evidence="8">ChiGjej3B3-7470</strain>
    </source>
</reference>
<dbReference type="InterPro" id="IPR055361">
    <property type="entry name" value="tRNA_methyltr_TrmB_bact"/>
</dbReference>
<proteinExistence type="inferred from homology"/>
<evidence type="ECO:0000256" key="4">
    <source>
        <dbReference type="ARBA" id="ARBA00022603"/>
    </source>
</evidence>
<evidence type="ECO:0000256" key="7">
    <source>
        <dbReference type="ARBA" id="ARBA00022694"/>
    </source>
</evidence>
<comment type="caution">
    <text evidence="8">The sequence shown here is derived from an EMBL/GenBank/DDBJ whole genome shotgun (WGS) entry which is preliminary data.</text>
</comment>
<sequence>MKNPRPHRDVVSFVRRSTRMNESQMKAWDRHHDEFVVEVPHAELSTSVSDDAAVDWAAEFGREAPLIVEIGSGAGDSLVPMAAGRSDANVVAFEVFEPAVASTLGRLGRDGVTNVRVVVADGSQGLAKLFDDGVITELWTFFADPWHKKRHHKRRLVGTDFADVVAAKLAPGGLWRLATDWEDYALWMREHLDAHPGLVNVHDGWAPR</sequence>
<dbReference type="EC" id="2.1.1.33" evidence="3"/>
<comment type="catalytic activity">
    <reaction evidence="1">
        <text>guanosine(46) in tRNA + S-adenosyl-L-methionine = N(7)-methylguanosine(46) in tRNA + S-adenosyl-L-homocysteine</text>
        <dbReference type="Rhea" id="RHEA:42708"/>
        <dbReference type="Rhea" id="RHEA-COMP:10188"/>
        <dbReference type="Rhea" id="RHEA-COMP:10189"/>
        <dbReference type="ChEBI" id="CHEBI:57856"/>
        <dbReference type="ChEBI" id="CHEBI:59789"/>
        <dbReference type="ChEBI" id="CHEBI:74269"/>
        <dbReference type="ChEBI" id="CHEBI:74480"/>
        <dbReference type="EC" id="2.1.1.33"/>
    </reaction>
</comment>
<name>A0A921EP18_9ACTN</name>
<dbReference type="AlphaFoldDB" id="A0A921EP18"/>
<dbReference type="GO" id="GO:0008176">
    <property type="term" value="F:tRNA (guanine(46)-N7)-methyltransferase activity"/>
    <property type="evidence" value="ECO:0007669"/>
    <property type="project" value="UniProtKB-EC"/>
</dbReference>
<gene>
    <name evidence="8" type="primary">trmB</name>
    <name evidence="8" type="ORF">K8V15_08680</name>
</gene>
<evidence type="ECO:0000256" key="3">
    <source>
        <dbReference type="ARBA" id="ARBA00011977"/>
    </source>
</evidence>
<evidence type="ECO:0000313" key="9">
    <source>
        <dbReference type="Proteomes" id="UP000712713"/>
    </source>
</evidence>
<dbReference type="Pfam" id="PF02390">
    <property type="entry name" value="Methyltransf_4"/>
    <property type="match status" value="1"/>
</dbReference>
<dbReference type="NCBIfam" id="TIGR00091">
    <property type="entry name" value="tRNA (guanosine(46)-N7)-methyltransferase TrmB"/>
    <property type="match status" value="1"/>
</dbReference>
<feature type="non-terminal residue" evidence="8">
    <location>
        <position position="208"/>
    </location>
</feature>
<keyword evidence="4 8" id="KW-0489">Methyltransferase</keyword>
<keyword evidence="6" id="KW-0949">S-adenosyl-L-methionine</keyword>
<dbReference type="InterPro" id="IPR029063">
    <property type="entry name" value="SAM-dependent_MTases_sf"/>
</dbReference>
<protein>
    <recommendedName>
        <fullName evidence="3">tRNA (guanine(46)-N(7))-methyltransferase</fullName>
        <ecNumber evidence="3">2.1.1.33</ecNumber>
    </recommendedName>
</protein>
<dbReference type="InterPro" id="IPR003358">
    <property type="entry name" value="tRNA_(Gua-N-7)_MeTrfase_Trmb"/>
</dbReference>
<evidence type="ECO:0000256" key="6">
    <source>
        <dbReference type="ARBA" id="ARBA00022691"/>
    </source>
</evidence>
<evidence type="ECO:0000313" key="8">
    <source>
        <dbReference type="EMBL" id="HJE52033.1"/>
    </source>
</evidence>
<evidence type="ECO:0000256" key="1">
    <source>
        <dbReference type="ARBA" id="ARBA00000142"/>
    </source>
</evidence>
<dbReference type="PROSITE" id="PS51625">
    <property type="entry name" value="SAM_MT_TRMB"/>
    <property type="match status" value="1"/>
</dbReference>
<dbReference type="PANTHER" id="PTHR23417">
    <property type="entry name" value="3-DEOXY-D-MANNO-OCTULOSONIC-ACID TRANSFERASE/TRNA GUANINE-N 7 - -METHYLTRANSFERASE"/>
    <property type="match status" value="1"/>
</dbReference>
<dbReference type="GO" id="GO:0043527">
    <property type="term" value="C:tRNA methyltransferase complex"/>
    <property type="evidence" value="ECO:0007669"/>
    <property type="project" value="TreeGrafter"/>
</dbReference>
<accession>A0A921EP18</accession>
<evidence type="ECO:0000256" key="5">
    <source>
        <dbReference type="ARBA" id="ARBA00022679"/>
    </source>
</evidence>
<keyword evidence="5 8" id="KW-0808">Transferase</keyword>
<reference evidence="8" key="2">
    <citation type="submission" date="2021-09" db="EMBL/GenBank/DDBJ databases">
        <authorList>
            <person name="Gilroy R."/>
        </authorList>
    </citation>
    <scope>NUCLEOTIDE SEQUENCE</scope>
    <source>
        <strain evidence="8">ChiGjej3B3-7470</strain>
    </source>
</reference>
<dbReference type="EMBL" id="DYZF01000219">
    <property type="protein sequence ID" value="HJE52033.1"/>
    <property type="molecule type" value="Genomic_DNA"/>
</dbReference>